<feature type="compositionally biased region" description="Basic and acidic residues" evidence="1">
    <location>
        <begin position="14"/>
        <end position="27"/>
    </location>
</feature>
<dbReference type="AlphaFoldDB" id="A0A934MPP6"/>
<evidence type="ECO:0000256" key="2">
    <source>
        <dbReference type="SAM" id="Phobius"/>
    </source>
</evidence>
<dbReference type="Proteomes" id="UP000640274">
    <property type="component" value="Unassembled WGS sequence"/>
</dbReference>
<dbReference type="CDD" id="cd02947">
    <property type="entry name" value="TRX_family"/>
    <property type="match status" value="1"/>
</dbReference>
<dbReference type="Gene3D" id="3.40.30.10">
    <property type="entry name" value="Glutaredoxin"/>
    <property type="match status" value="1"/>
</dbReference>
<feature type="transmembrane region" description="Helical" evidence="2">
    <location>
        <begin position="45"/>
        <end position="67"/>
    </location>
</feature>
<evidence type="ECO:0000313" key="3">
    <source>
        <dbReference type="EMBL" id="MBJ6360624.1"/>
    </source>
</evidence>
<comment type="caution">
    <text evidence="3">The sequence shown here is derived from an EMBL/GenBank/DDBJ whole genome shotgun (WGS) entry which is preliminary data.</text>
</comment>
<keyword evidence="2" id="KW-0812">Transmembrane</keyword>
<organism evidence="3 4">
    <name type="scientific">Paenibacillus roseus</name>
    <dbReference type="NCBI Taxonomy" id="2798579"/>
    <lineage>
        <taxon>Bacteria</taxon>
        <taxon>Bacillati</taxon>
        <taxon>Bacillota</taxon>
        <taxon>Bacilli</taxon>
        <taxon>Bacillales</taxon>
        <taxon>Paenibacillaceae</taxon>
        <taxon>Paenibacillus</taxon>
    </lineage>
</organism>
<evidence type="ECO:0000313" key="4">
    <source>
        <dbReference type="Proteomes" id="UP000640274"/>
    </source>
</evidence>
<gene>
    <name evidence="3" type="ORF">JFN88_04725</name>
</gene>
<feature type="region of interest" description="Disordered" evidence="1">
    <location>
        <begin position="1"/>
        <end position="40"/>
    </location>
</feature>
<accession>A0A934MPP6</accession>
<name>A0A934MPP6_9BACL</name>
<sequence>MRKAPEGSKSSRTQKMEKGTGAGKKESWTSAEPPRQSGISSRGKWLITGSLTLLLFLTVVLVLWGWLEWPLSPATAEQQSSSPYELTGTGKEVIDKLKALIDGEEPSFVYYYKPGCKLCQRMEPIIFSAAEERGLTVHRVNLANNRGAMQLRNSKGVPLVDFYKELPAVAYYSKGWLIAWTEGEKPKSVYDEFYDHLSLGEDHGSHEDHEEDQEHSHK</sequence>
<keyword evidence="2" id="KW-0472">Membrane</keyword>
<dbReference type="SUPFAM" id="SSF52833">
    <property type="entry name" value="Thioredoxin-like"/>
    <property type="match status" value="1"/>
</dbReference>
<dbReference type="RefSeq" id="WP_199018176.1">
    <property type="nucleotide sequence ID" value="NZ_JAELUP010000012.1"/>
</dbReference>
<proteinExistence type="predicted"/>
<keyword evidence="4" id="KW-1185">Reference proteome</keyword>
<evidence type="ECO:0000256" key="1">
    <source>
        <dbReference type="SAM" id="MobiDB-lite"/>
    </source>
</evidence>
<dbReference type="EMBL" id="JAELUP010000012">
    <property type="protein sequence ID" value="MBJ6360624.1"/>
    <property type="molecule type" value="Genomic_DNA"/>
</dbReference>
<protein>
    <submittedName>
        <fullName evidence="3">Thioredoxin family protein</fullName>
    </submittedName>
</protein>
<keyword evidence="2" id="KW-1133">Transmembrane helix</keyword>
<dbReference type="InterPro" id="IPR036249">
    <property type="entry name" value="Thioredoxin-like_sf"/>
</dbReference>
<reference evidence="3" key="1">
    <citation type="submission" date="2020-12" db="EMBL/GenBank/DDBJ databases">
        <authorList>
            <person name="Huq M.A."/>
        </authorList>
    </citation>
    <scope>NUCLEOTIDE SEQUENCE</scope>
    <source>
        <strain evidence="3">MAHUQ-46</strain>
    </source>
</reference>